<accession>A0A437A1V7</accession>
<feature type="region of interest" description="Disordered" evidence="1">
    <location>
        <begin position="1"/>
        <end position="201"/>
    </location>
</feature>
<dbReference type="AlphaFoldDB" id="A0A437A1V7"/>
<gene>
    <name evidence="2" type="ORF">DFL_003438</name>
</gene>
<name>A0A437A1V7_ARTFL</name>
<feature type="compositionally biased region" description="Polar residues" evidence="1">
    <location>
        <begin position="40"/>
        <end position="60"/>
    </location>
</feature>
<protein>
    <submittedName>
        <fullName evidence="2">Uncharacterized protein</fullName>
    </submittedName>
</protein>
<keyword evidence="3" id="KW-1185">Reference proteome</keyword>
<evidence type="ECO:0000313" key="3">
    <source>
        <dbReference type="Proteomes" id="UP000283090"/>
    </source>
</evidence>
<feature type="compositionally biased region" description="Low complexity" evidence="1">
    <location>
        <begin position="88"/>
        <end position="102"/>
    </location>
</feature>
<feature type="compositionally biased region" description="Low complexity" evidence="1">
    <location>
        <begin position="151"/>
        <end position="160"/>
    </location>
</feature>
<organism evidence="2 3">
    <name type="scientific">Arthrobotrys flagrans</name>
    <name type="common">Nematode-trapping fungus</name>
    <name type="synonym">Trichothecium flagrans</name>
    <dbReference type="NCBI Taxonomy" id="97331"/>
    <lineage>
        <taxon>Eukaryota</taxon>
        <taxon>Fungi</taxon>
        <taxon>Dikarya</taxon>
        <taxon>Ascomycota</taxon>
        <taxon>Pezizomycotina</taxon>
        <taxon>Orbiliomycetes</taxon>
        <taxon>Orbiliales</taxon>
        <taxon>Orbiliaceae</taxon>
        <taxon>Arthrobotrys</taxon>
    </lineage>
</organism>
<dbReference type="Proteomes" id="UP000283090">
    <property type="component" value="Unassembled WGS sequence"/>
</dbReference>
<feature type="compositionally biased region" description="Polar residues" evidence="1">
    <location>
        <begin position="120"/>
        <end position="150"/>
    </location>
</feature>
<sequence length="342" mass="36758">MSSPPGPAPTGGGSPIQKRPQAVPIIDTVTTPKKRGVVSTLPSTPSAKGNSPTRLQTTPTRGLGSPKPQFTSKSSIPGRWLPSYPEDPVSQPVSQPTPQPVSLAGGNKIGKSTLTEKFHSIKNQNNLPSAMHETSLQANKDTGRTASPKLSSSSSSGSTSSRERTPPFTIYEEAVPKPPGAPKSPALPQSEPTIQAPTATSKKAPAILEASQGYGPNNHLQSQDLLWGMKKEKRKSSQTLRRLLSEAQDRERVDDQLVKMSVIPPTVPIIGVSGKSPGQYSFPSFPVQEGPKTKPFAPDDLLLQSMAEIPTFLERFKPKEVRALFGNYVGKLFLLLPYVEMR</sequence>
<dbReference type="GeneID" id="93585749"/>
<reference evidence="2 3" key="1">
    <citation type="submission" date="2019-01" db="EMBL/GenBank/DDBJ databases">
        <title>Intercellular communication is required for trap formation in the nematode-trapping fungus Duddingtonia flagrans.</title>
        <authorList>
            <person name="Youssar L."/>
            <person name="Wernet V."/>
            <person name="Hensel N."/>
            <person name="Hildebrandt H.-G."/>
            <person name="Fischer R."/>
        </authorList>
    </citation>
    <scope>NUCLEOTIDE SEQUENCE [LARGE SCALE GENOMIC DNA]</scope>
    <source>
        <strain evidence="2 3">CBS H-5679</strain>
    </source>
</reference>
<evidence type="ECO:0000256" key="1">
    <source>
        <dbReference type="SAM" id="MobiDB-lite"/>
    </source>
</evidence>
<proteinExistence type="predicted"/>
<evidence type="ECO:0000313" key="2">
    <source>
        <dbReference type="EMBL" id="RVD85107.1"/>
    </source>
</evidence>
<dbReference type="VEuPathDB" id="FungiDB:DFL_003438"/>
<comment type="caution">
    <text evidence="2">The sequence shown here is derived from an EMBL/GenBank/DDBJ whole genome shotgun (WGS) entry which is preliminary data.</text>
</comment>
<dbReference type="RefSeq" id="XP_067490651.1">
    <property type="nucleotide sequence ID" value="XM_067632376.1"/>
</dbReference>
<feature type="compositionally biased region" description="Polar residues" evidence="1">
    <location>
        <begin position="190"/>
        <end position="201"/>
    </location>
</feature>
<dbReference type="EMBL" id="SAEB01000006">
    <property type="protein sequence ID" value="RVD85107.1"/>
    <property type="molecule type" value="Genomic_DNA"/>
</dbReference>
<dbReference type="OrthoDB" id="5357378at2759"/>